<evidence type="ECO:0000313" key="2">
    <source>
        <dbReference type="Proteomes" id="UP000515561"/>
    </source>
</evidence>
<keyword evidence="2" id="KW-1185">Reference proteome</keyword>
<dbReference type="RefSeq" id="WP_184095173.1">
    <property type="nucleotide sequence ID" value="NZ_AP023367.1"/>
</dbReference>
<dbReference type="EMBL" id="AP023367">
    <property type="protein sequence ID" value="BCJ93232.1"/>
    <property type="molecule type" value="Genomic_DNA"/>
</dbReference>
<evidence type="ECO:0000313" key="1">
    <source>
        <dbReference type="EMBL" id="BCJ93232.1"/>
    </source>
</evidence>
<dbReference type="AlphaFoldDB" id="A0A6S6R106"/>
<dbReference type="Pfam" id="PF14107">
    <property type="entry name" value="DUF4280"/>
    <property type="match status" value="1"/>
</dbReference>
<dbReference type="InterPro" id="IPR025460">
    <property type="entry name" value="DUF4280"/>
</dbReference>
<name>A0A6S6R106_9FIRM</name>
<sequence length="124" mass="13297">MAIAYVVDGATIQCSFGIGESKLNKTIDNKVKIHDQTILTVADNQPFTNIKPFSACTCKKNPAVMAGEEASLTCNPNICMKWTKGKTDITVNEGCVLVSESTIFCIYGGKIEITDDGQRKGSAS</sequence>
<gene>
    <name evidence="1" type="ORF">acsn021_08010</name>
</gene>
<dbReference type="Proteomes" id="UP000515561">
    <property type="component" value="Chromosome"/>
</dbReference>
<dbReference type="KEGG" id="acel:acsn021_08010"/>
<organism evidence="1 2">
    <name type="scientific">Anaerocolumna cellulosilytica</name>
    <dbReference type="NCBI Taxonomy" id="433286"/>
    <lineage>
        <taxon>Bacteria</taxon>
        <taxon>Bacillati</taxon>
        <taxon>Bacillota</taxon>
        <taxon>Clostridia</taxon>
        <taxon>Lachnospirales</taxon>
        <taxon>Lachnospiraceae</taxon>
        <taxon>Anaerocolumna</taxon>
    </lineage>
</organism>
<proteinExistence type="predicted"/>
<reference evidence="1 2" key="1">
    <citation type="journal article" date="2016" name="Int. J. Syst. Evol. Microbiol.">
        <title>Descriptions of Anaerotaenia torta gen. nov., sp. nov. and Anaerocolumna cellulosilytica gen. nov., sp. nov. isolated from a methanogenic reactor of cattle waste.</title>
        <authorList>
            <person name="Uek A."/>
            <person name="Ohtaki Y."/>
            <person name="Kaku N."/>
            <person name="Ueki K."/>
        </authorList>
    </citation>
    <scope>NUCLEOTIDE SEQUENCE [LARGE SCALE GENOMIC DNA]</scope>
    <source>
        <strain evidence="1 2">SN021</strain>
    </source>
</reference>
<protein>
    <submittedName>
        <fullName evidence="1">Uncharacterized protein</fullName>
    </submittedName>
</protein>
<accession>A0A6S6R106</accession>